<evidence type="ECO:0000256" key="2">
    <source>
        <dbReference type="ARBA" id="ARBA00004651"/>
    </source>
</evidence>
<dbReference type="KEGG" id="dmm:dnm_050030"/>
<dbReference type="RefSeq" id="WP_246556374.1">
    <property type="nucleotide sequence ID" value="NZ_CP061800.1"/>
</dbReference>
<comment type="similarity">
    <text evidence="5 18">Belongs to the CDS family.</text>
</comment>
<dbReference type="EC" id="2.7.7.41" evidence="6 18"/>
<keyword evidence="17" id="KW-1208">Phospholipid metabolism</keyword>
<feature type="transmembrane region" description="Helical" evidence="19">
    <location>
        <begin position="136"/>
        <end position="157"/>
    </location>
</feature>
<keyword evidence="9" id="KW-0444">Lipid biosynthesis</keyword>
<feature type="transmembrane region" description="Helical" evidence="19">
    <location>
        <begin position="203"/>
        <end position="223"/>
    </location>
</feature>
<proteinExistence type="inferred from homology"/>
<dbReference type="AlphaFoldDB" id="A0A975BNU1"/>
<evidence type="ECO:0000256" key="7">
    <source>
        <dbReference type="ARBA" id="ARBA00019373"/>
    </source>
</evidence>
<feature type="transmembrane region" description="Helical" evidence="19">
    <location>
        <begin position="54"/>
        <end position="74"/>
    </location>
</feature>
<evidence type="ECO:0000256" key="11">
    <source>
        <dbReference type="ARBA" id="ARBA00022692"/>
    </source>
</evidence>
<dbReference type="Proteomes" id="UP000663722">
    <property type="component" value="Chromosome"/>
</dbReference>
<accession>A0A975BNU1</accession>
<feature type="transmembrane region" description="Helical" evidence="19">
    <location>
        <begin position="12"/>
        <end position="42"/>
    </location>
</feature>
<evidence type="ECO:0000313" key="20">
    <source>
        <dbReference type="EMBL" id="QTA88957.1"/>
    </source>
</evidence>
<evidence type="ECO:0000256" key="16">
    <source>
        <dbReference type="ARBA" id="ARBA00023209"/>
    </source>
</evidence>
<comment type="subcellular location">
    <subcellularLocation>
        <location evidence="2">Cell membrane</location>
        <topology evidence="2">Multi-pass membrane protein</topology>
    </subcellularLocation>
</comment>
<protein>
    <recommendedName>
        <fullName evidence="7 18">Phosphatidate cytidylyltransferase</fullName>
        <ecNumber evidence="6 18">2.7.7.41</ecNumber>
    </recommendedName>
</protein>
<evidence type="ECO:0000256" key="15">
    <source>
        <dbReference type="ARBA" id="ARBA00023136"/>
    </source>
</evidence>
<evidence type="ECO:0000313" key="21">
    <source>
        <dbReference type="Proteomes" id="UP000663722"/>
    </source>
</evidence>
<evidence type="ECO:0000256" key="5">
    <source>
        <dbReference type="ARBA" id="ARBA00010185"/>
    </source>
</evidence>
<evidence type="ECO:0000256" key="3">
    <source>
        <dbReference type="ARBA" id="ARBA00005119"/>
    </source>
</evidence>
<evidence type="ECO:0000256" key="6">
    <source>
        <dbReference type="ARBA" id="ARBA00012487"/>
    </source>
</evidence>
<dbReference type="EMBL" id="CP061800">
    <property type="protein sequence ID" value="QTA88957.1"/>
    <property type="molecule type" value="Genomic_DNA"/>
</dbReference>
<keyword evidence="11 18" id="KW-0812">Transmembrane</keyword>
<evidence type="ECO:0000256" key="14">
    <source>
        <dbReference type="ARBA" id="ARBA00023098"/>
    </source>
</evidence>
<name>A0A975BNU1_9BACT</name>
<evidence type="ECO:0000256" key="12">
    <source>
        <dbReference type="ARBA" id="ARBA00022695"/>
    </source>
</evidence>
<organism evidence="20 21">
    <name type="scientific">Desulfonema magnum</name>
    <dbReference type="NCBI Taxonomy" id="45655"/>
    <lineage>
        <taxon>Bacteria</taxon>
        <taxon>Pseudomonadati</taxon>
        <taxon>Thermodesulfobacteriota</taxon>
        <taxon>Desulfobacteria</taxon>
        <taxon>Desulfobacterales</taxon>
        <taxon>Desulfococcaceae</taxon>
        <taxon>Desulfonema</taxon>
    </lineage>
</organism>
<comment type="pathway">
    <text evidence="3 18">Phospholipid metabolism; CDP-diacylglycerol biosynthesis; CDP-diacylglycerol from sn-glycerol 3-phosphate: step 3/3.</text>
</comment>
<evidence type="ECO:0000256" key="18">
    <source>
        <dbReference type="RuleBase" id="RU003938"/>
    </source>
</evidence>
<dbReference type="Pfam" id="PF01148">
    <property type="entry name" value="CTP_transf_1"/>
    <property type="match status" value="1"/>
</dbReference>
<evidence type="ECO:0000256" key="9">
    <source>
        <dbReference type="ARBA" id="ARBA00022516"/>
    </source>
</evidence>
<keyword evidence="14" id="KW-0443">Lipid metabolism</keyword>
<evidence type="ECO:0000256" key="17">
    <source>
        <dbReference type="ARBA" id="ARBA00023264"/>
    </source>
</evidence>
<keyword evidence="12 18" id="KW-0548">Nucleotidyltransferase</keyword>
<keyword evidence="16" id="KW-0594">Phospholipid biosynthesis</keyword>
<comment type="catalytic activity">
    <reaction evidence="1 18">
        <text>a 1,2-diacyl-sn-glycero-3-phosphate + CTP + H(+) = a CDP-1,2-diacyl-sn-glycerol + diphosphate</text>
        <dbReference type="Rhea" id="RHEA:16229"/>
        <dbReference type="ChEBI" id="CHEBI:15378"/>
        <dbReference type="ChEBI" id="CHEBI:33019"/>
        <dbReference type="ChEBI" id="CHEBI:37563"/>
        <dbReference type="ChEBI" id="CHEBI:58332"/>
        <dbReference type="ChEBI" id="CHEBI:58608"/>
        <dbReference type="EC" id="2.7.7.41"/>
    </reaction>
</comment>
<dbReference type="GO" id="GO:0004605">
    <property type="term" value="F:phosphatidate cytidylyltransferase activity"/>
    <property type="evidence" value="ECO:0007669"/>
    <property type="project" value="UniProtKB-EC"/>
</dbReference>
<evidence type="ECO:0000256" key="19">
    <source>
        <dbReference type="SAM" id="Phobius"/>
    </source>
</evidence>
<gene>
    <name evidence="20" type="ORF">dnm_050030</name>
</gene>
<evidence type="ECO:0000256" key="10">
    <source>
        <dbReference type="ARBA" id="ARBA00022679"/>
    </source>
</evidence>
<comment type="pathway">
    <text evidence="4">Lipid metabolism.</text>
</comment>
<dbReference type="GO" id="GO:0016024">
    <property type="term" value="P:CDP-diacylglycerol biosynthetic process"/>
    <property type="evidence" value="ECO:0007669"/>
    <property type="project" value="TreeGrafter"/>
</dbReference>
<sequence>MHLKRWITALTALPFLIFLIYKGGIFFAMLIGVVCLIGLCEYFRIVFNPKSKTISGLILVLAVFLGPLIIWAAYRNAYDLILGVVALNLILSALFSLSQFKSDPFILENVAKQVQGMTYIPLLLSFLVLIRNGTDGMTWIFFLLCIVFAGDIGAFYTGRRWGNHKLCPSVSPGKTIEGSLGGLVSNVGIGGIFKVFFLSSLSWGTSILFFLLVGAAGQVGDLFESEFKRFSGVKDSGVILPGHGGILDRIDALLFAAPVAYLFKEYIF</sequence>
<dbReference type="PANTHER" id="PTHR46382">
    <property type="entry name" value="PHOSPHATIDATE CYTIDYLYLTRANSFERASE"/>
    <property type="match status" value="1"/>
</dbReference>
<evidence type="ECO:0000256" key="13">
    <source>
        <dbReference type="ARBA" id="ARBA00022989"/>
    </source>
</evidence>
<dbReference type="GO" id="GO:0005886">
    <property type="term" value="C:plasma membrane"/>
    <property type="evidence" value="ECO:0007669"/>
    <property type="project" value="UniProtKB-SubCell"/>
</dbReference>
<evidence type="ECO:0000256" key="1">
    <source>
        <dbReference type="ARBA" id="ARBA00001698"/>
    </source>
</evidence>
<evidence type="ECO:0000256" key="8">
    <source>
        <dbReference type="ARBA" id="ARBA00022475"/>
    </source>
</evidence>
<keyword evidence="15 19" id="KW-0472">Membrane</keyword>
<evidence type="ECO:0000256" key="4">
    <source>
        <dbReference type="ARBA" id="ARBA00005189"/>
    </source>
</evidence>
<dbReference type="PANTHER" id="PTHR46382:SF1">
    <property type="entry name" value="PHOSPHATIDATE CYTIDYLYLTRANSFERASE"/>
    <property type="match status" value="1"/>
</dbReference>
<keyword evidence="8" id="KW-1003">Cell membrane</keyword>
<keyword evidence="21" id="KW-1185">Reference proteome</keyword>
<keyword evidence="10 18" id="KW-0808">Transferase</keyword>
<feature type="transmembrane region" description="Helical" evidence="19">
    <location>
        <begin position="80"/>
        <end position="98"/>
    </location>
</feature>
<dbReference type="PROSITE" id="PS01315">
    <property type="entry name" value="CDS"/>
    <property type="match status" value="1"/>
</dbReference>
<reference evidence="20" key="1">
    <citation type="journal article" date="2021" name="Microb. Physiol.">
        <title>Proteogenomic Insights into the Physiology of Marine, Sulfate-Reducing, Filamentous Desulfonema limicola and Desulfonema magnum.</title>
        <authorList>
            <person name="Schnaars V."/>
            <person name="Wohlbrand L."/>
            <person name="Scheve S."/>
            <person name="Hinrichs C."/>
            <person name="Reinhardt R."/>
            <person name="Rabus R."/>
        </authorList>
    </citation>
    <scope>NUCLEOTIDE SEQUENCE</scope>
    <source>
        <strain evidence="20">4be13</strain>
    </source>
</reference>
<dbReference type="InterPro" id="IPR000374">
    <property type="entry name" value="PC_trans"/>
</dbReference>
<keyword evidence="13 19" id="KW-1133">Transmembrane helix</keyword>